<evidence type="ECO:0000313" key="2">
    <source>
        <dbReference type="EMBL" id="CAB4190475.1"/>
    </source>
</evidence>
<sequence length="132" mass="14246">MVGVYESFFTALGGDATLQTLLSGSGTDKKVYPIAHVGQGNLPAIRIAVLSGASDVGLPVDRPTVDVLISSKASTTELNAISKRVDELLNRKRLSGPNGVVVHLCHKVYEADGYDDQSLEYRRILRYSLIKS</sequence>
<dbReference type="EMBL" id="LR797211">
    <property type="protein sequence ID" value="CAB4194540.1"/>
    <property type="molecule type" value="Genomic_DNA"/>
</dbReference>
<protein>
    <recommendedName>
        <fullName evidence="4">Tail completion protein</fullName>
    </recommendedName>
</protein>
<reference evidence="3" key="1">
    <citation type="submission" date="2020-05" db="EMBL/GenBank/DDBJ databases">
        <authorList>
            <person name="Chiriac C."/>
            <person name="Salcher M."/>
            <person name="Ghai R."/>
            <person name="Kavagutti S V."/>
        </authorList>
    </citation>
    <scope>NUCLEOTIDE SEQUENCE</scope>
</reference>
<gene>
    <name evidence="2" type="ORF">UFOVP1191_63</name>
    <name evidence="3" type="ORF">UFOVP1252_115</name>
    <name evidence="1" type="ORF">UFOVP529_5</name>
</gene>
<organism evidence="3">
    <name type="scientific">uncultured Caudovirales phage</name>
    <dbReference type="NCBI Taxonomy" id="2100421"/>
    <lineage>
        <taxon>Viruses</taxon>
        <taxon>Duplodnaviria</taxon>
        <taxon>Heunggongvirae</taxon>
        <taxon>Uroviricota</taxon>
        <taxon>Caudoviricetes</taxon>
        <taxon>Peduoviridae</taxon>
        <taxon>Maltschvirus</taxon>
        <taxon>Maltschvirus maltsch</taxon>
    </lineage>
</organism>
<evidence type="ECO:0000313" key="3">
    <source>
        <dbReference type="EMBL" id="CAB4194540.1"/>
    </source>
</evidence>
<name>A0A6J5RAD6_9CAUD</name>
<evidence type="ECO:0008006" key="4">
    <source>
        <dbReference type="Google" id="ProtNLM"/>
    </source>
</evidence>
<proteinExistence type="predicted"/>
<accession>A0A6J5RAD6</accession>
<evidence type="ECO:0000313" key="1">
    <source>
        <dbReference type="EMBL" id="CAB4148433.1"/>
    </source>
</evidence>
<dbReference type="EMBL" id="LR796510">
    <property type="protein sequence ID" value="CAB4148433.1"/>
    <property type="molecule type" value="Genomic_DNA"/>
</dbReference>
<dbReference type="EMBL" id="LR797158">
    <property type="protein sequence ID" value="CAB4190475.1"/>
    <property type="molecule type" value="Genomic_DNA"/>
</dbReference>